<feature type="signal peptide" evidence="1">
    <location>
        <begin position="1"/>
        <end position="21"/>
    </location>
</feature>
<dbReference type="Proteomes" id="UP000646827">
    <property type="component" value="Unassembled WGS sequence"/>
</dbReference>
<name>A0A8H7VRM8_9FUNG</name>
<evidence type="ECO:0000256" key="1">
    <source>
        <dbReference type="SAM" id="SignalP"/>
    </source>
</evidence>
<protein>
    <submittedName>
        <fullName evidence="2">Uncharacterized protein</fullName>
    </submittedName>
</protein>
<accession>A0A8H7VRM8</accession>
<gene>
    <name evidence="2" type="ORF">INT45_004359</name>
</gene>
<feature type="chain" id="PRO_5034760619" evidence="1">
    <location>
        <begin position="22"/>
        <end position="185"/>
    </location>
</feature>
<dbReference type="AlphaFoldDB" id="A0A8H7VRM8"/>
<dbReference type="EMBL" id="JAEPRB010000041">
    <property type="protein sequence ID" value="KAG2224514.1"/>
    <property type="molecule type" value="Genomic_DNA"/>
</dbReference>
<keyword evidence="1" id="KW-0732">Signal</keyword>
<dbReference type="OrthoDB" id="2216793at2759"/>
<keyword evidence="3" id="KW-1185">Reference proteome</keyword>
<evidence type="ECO:0000313" key="3">
    <source>
        <dbReference type="Proteomes" id="UP000646827"/>
    </source>
</evidence>
<evidence type="ECO:0000313" key="2">
    <source>
        <dbReference type="EMBL" id="KAG2224514.1"/>
    </source>
</evidence>
<sequence>MSLLILSIILLASIGIHQVVGQIDEGMLPFGLNPPRQNPKYCVGFRITYPTEYGKAYQYGEMAHISWEVDEDLTIPPDLITRIRIMNEHQRNNQIIGENITIHTYKNKGAATFPILTHDQLGLQHYRVMVNYPTKDVHCVYESVPFVIAPRTFERFTELDTPPPKFAKDIAEPIKNHREYRDYYM</sequence>
<comment type="caution">
    <text evidence="2">The sequence shown here is derived from an EMBL/GenBank/DDBJ whole genome shotgun (WGS) entry which is preliminary data.</text>
</comment>
<proteinExistence type="predicted"/>
<organism evidence="2 3">
    <name type="scientific">Circinella minor</name>
    <dbReference type="NCBI Taxonomy" id="1195481"/>
    <lineage>
        <taxon>Eukaryota</taxon>
        <taxon>Fungi</taxon>
        <taxon>Fungi incertae sedis</taxon>
        <taxon>Mucoromycota</taxon>
        <taxon>Mucoromycotina</taxon>
        <taxon>Mucoromycetes</taxon>
        <taxon>Mucorales</taxon>
        <taxon>Lichtheimiaceae</taxon>
        <taxon>Circinella</taxon>
    </lineage>
</organism>
<reference evidence="2 3" key="1">
    <citation type="submission" date="2020-12" db="EMBL/GenBank/DDBJ databases">
        <title>Metabolic potential, ecology and presence of endohyphal bacteria is reflected in genomic diversity of Mucoromycotina.</title>
        <authorList>
            <person name="Muszewska A."/>
            <person name="Okrasinska A."/>
            <person name="Steczkiewicz K."/>
            <person name="Drgas O."/>
            <person name="Orlowska M."/>
            <person name="Perlinska-Lenart U."/>
            <person name="Aleksandrzak-Piekarczyk T."/>
            <person name="Szatraj K."/>
            <person name="Zielenkiewicz U."/>
            <person name="Pilsyk S."/>
            <person name="Malc E."/>
            <person name="Mieczkowski P."/>
            <person name="Kruszewska J.S."/>
            <person name="Biernat P."/>
            <person name="Pawlowska J."/>
        </authorList>
    </citation>
    <scope>NUCLEOTIDE SEQUENCE [LARGE SCALE GENOMIC DNA]</scope>
    <source>
        <strain evidence="2 3">CBS 142.35</strain>
    </source>
</reference>